<evidence type="ECO:0000313" key="1">
    <source>
        <dbReference type="EMBL" id="MDN4482947.1"/>
    </source>
</evidence>
<accession>A0AB35MGR9</accession>
<organism evidence="1 2">
    <name type="scientific">Demequina lignilytica</name>
    <dbReference type="NCBI Taxonomy" id="3051663"/>
    <lineage>
        <taxon>Bacteria</taxon>
        <taxon>Bacillati</taxon>
        <taxon>Actinomycetota</taxon>
        <taxon>Actinomycetes</taxon>
        <taxon>Micrococcales</taxon>
        <taxon>Demequinaceae</taxon>
        <taxon>Demequina</taxon>
    </lineage>
</organism>
<name>A0AB35MGR9_9MICO</name>
<protein>
    <recommendedName>
        <fullName evidence="3">Cobalt transporter</fullName>
    </recommendedName>
</protein>
<evidence type="ECO:0000313" key="2">
    <source>
        <dbReference type="Proteomes" id="UP001172756"/>
    </source>
</evidence>
<proteinExistence type="predicted"/>
<reference evidence="1 2" key="1">
    <citation type="submission" date="2023-06" db="EMBL/GenBank/DDBJ databases">
        <title>SYSU T0a273.</title>
        <authorList>
            <person name="Gao L."/>
            <person name="Fang B.-Z."/>
            <person name="Li W.-J."/>
        </authorList>
    </citation>
    <scope>NUCLEOTIDE SEQUENCE [LARGE SCALE GENOMIC DNA]</scope>
    <source>
        <strain evidence="1 2">SYSU T0a273</strain>
    </source>
</reference>
<evidence type="ECO:0008006" key="3">
    <source>
        <dbReference type="Google" id="ProtNLM"/>
    </source>
</evidence>
<dbReference type="Proteomes" id="UP001172756">
    <property type="component" value="Unassembled WGS sequence"/>
</dbReference>
<dbReference type="AlphaFoldDB" id="A0AB35MGR9"/>
<dbReference type="RefSeq" id="WP_301159932.1">
    <property type="nucleotide sequence ID" value="NZ_JAUHQB010000003.1"/>
</dbReference>
<dbReference type="EMBL" id="JAUHQB010000003">
    <property type="protein sequence ID" value="MDN4482947.1"/>
    <property type="molecule type" value="Genomic_DNA"/>
</dbReference>
<sequence>MSRGRTAAAFGVLIAATGGAAAGLYLWSEQRPAEPPTFRCSAVLGESTSTLTAEQAGYAALIAAVSEGRDLPARATTIALATAMQESSLRNLDYGDRDSLGLFQQRPSQGWGTEAEVQDPYYSTGRFLDSLVRVDGWQDMEVTVAAQRVQRSAFPDAYARWETLGRMWASALRGQTGGVSVTCDVGEGDGTTPQDFADRIDADFGEDVYAVRVLDATDDDVWLDVAPTVDDAAARDALASWAVAVAAEESVAAVSVGGEGWTAVDGLGPVDAPAGTIGAAIRLTLETPPG</sequence>
<gene>
    <name evidence="1" type="ORF">QQ002_05260</name>
</gene>
<comment type="caution">
    <text evidence="1">The sequence shown here is derived from an EMBL/GenBank/DDBJ whole genome shotgun (WGS) entry which is preliminary data.</text>
</comment>